<dbReference type="GO" id="GO:0005737">
    <property type="term" value="C:cytoplasm"/>
    <property type="evidence" value="ECO:0007669"/>
    <property type="project" value="TreeGrafter"/>
</dbReference>
<name>A0A544TSE8_9BACI</name>
<dbReference type="OrthoDB" id="9813918at2"/>
<evidence type="ECO:0000313" key="3">
    <source>
        <dbReference type="EMBL" id="TQR20381.1"/>
    </source>
</evidence>
<dbReference type="PANTHER" id="PTHR42850:SF2">
    <property type="entry name" value="BLL5683 PROTEIN"/>
    <property type="match status" value="1"/>
</dbReference>
<keyword evidence="4" id="KW-1185">Reference proteome</keyword>
<gene>
    <name evidence="3" type="ORF">FG384_08045</name>
</gene>
<evidence type="ECO:0000256" key="1">
    <source>
        <dbReference type="ARBA" id="ARBA00008950"/>
    </source>
</evidence>
<comment type="similarity">
    <text evidence="1">Belongs to the metallophosphoesterase superfamily. YfcE family.</text>
</comment>
<sequence>MKYAIITDVHGNELALKAVLQEIDDLGDIEEIWCLGDMIAMGPDTNEVLDLLFSRQDVQMITGNHDEAILSLIDGEGHPDDYKHTREHHVWVAKQLSTENINKLKELPRVIEKTINGTRMVGIHYHMEEEKRNVHIKDKPFFTILDPTLENMEKMFGNYPAHIIFFGHHHPEHFFQNERQIYLNPGSLGVSKGDTAPYGIIDFSNAKPIISLHHVTYDKASFLKRFETFNVPQREIMFKLFYIGE</sequence>
<dbReference type="InterPro" id="IPR029052">
    <property type="entry name" value="Metallo-depent_PP-like"/>
</dbReference>
<dbReference type="RefSeq" id="WP_142642077.1">
    <property type="nucleotide sequence ID" value="NZ_VDGI01000006.1"/>
</dbReference>
<dbReference type="Gene3D" id="3.60.21.10">
    <property type="match status" value="1"/>
</dbReference>
<dbReference type="GO" id="GO:0016791">
    <property type="term" value="F:phosphatase activity"/>
    <property type="evidence" value="ECO:0007669"/>
    <property type="project" value="TreeGrafter"/>
</dbReference>
<reference evidence="3 4" key="1">
    <citation type="submission" date="2019-06" db="EMBL/GenBank/DDBJ databases">
        <title>Psychrobacillus vulpis sp. nov., a new species isolated from feces of a red fox that inhabits in The Tablas de Daimiel Natural Park, Albacete, Spain.</title>
        <authorList>
            <person name="Rodriguez M."/>
            <person name="Reina J.C."/>
            <person name="Bejar V."/>
            <person name="Llamas I."/>
        </authorList>
    </citation>
    <scope>NUCLEOTIDE SEQUENCE [LARGE SCALE GENOMIC DNA]</scope>
    <source>
        <strain evidence="3 4">Z8</strain>
    </source>
</reference>
<dbReference type="InterPro" id="IPR050126">
    <property type="entry name" value="Ap4A_hydrolase"/>
</dbReference>
<dbReference type="PANTHER" id="PTHR42850">
    <property type="entry name" value="METALLOPHOSPHOESTERASE"/>
    <property type="match status" value="1"/>
</dbReference>
<feature type="domain" description="Calcineurin-like phosphoesterase" evidence="2">
    <location>
        <begin position="1"/>
        <end position="204"/>
    </location>
</feature>
<evidence type="ECO:0000259" key="2">
    <source>
        <dbReference type="Pfam" id="PF12850"/>
    </source>
</evidence>
<organism evidence="3 4">
    <name type="scientific">Psychrobacillus vulpis</name>
    <dbReference type="NCBI Taxonomy" id="2325572"/>
    <lineage>
        <taxon>Bacteria</taxon>
        <taxon>Bacillati</taxon>
        <taxon>Bacillota</taxon>
        <taxon>Bacilli</taxon>
        <taxon>Bacillales</taxon>
        <taxon>Bacillaceae</taxon>
        <taxon>Psychrobacillus</taxon>
    </lineage>
</organism>
<dbReference type="SUPFAM" id="SSF56300">
    <property type="entry name" value="Metallo-dependent phosphatases"/>
    <property type="match status" value="1"/>
</dbReference>
<proteinExistence type="inferred from homology"/>
<dbReference type="EMBL" id="VDGI01000006">
    <property type="protein sequence ID" value="TQR20381.1"/>
    <property type="molecule type" value="Genomic_DNA"/>
</dbReference>
<dbReference type="PIRSF" id="PIRSF000883">
    <property type="entry name" value="Pesterase_MJ0912"/>
    <property type="match status" value="1"/>
</dbReference>
<dbReference type="InterPro" id="IPR024654">
    <property type="entry name" value="Calcineurin-like_PHP_lpxH"/>
</dbReference>
<dbReference type="Proteomes" id="UP000316626">
    <property type="component" value="Unassembled WGS sequence"/>
</dbReference>
<accession>A0A544TSE8</accession>
<protein>
    <submittedName>
        <fullName evidence="3">Metallophosphoesterase family protein</fullName>
    </submittedName>
</protein>
<dbReference type="Pfam" id="PF12850">
    <property type="entry name" value="Metallophos_2"/>
    <property type="match status" value="1"/>
</dbReference>
<evidence type="ECO:0000313" key="4">
    <source>
        <dbReference type="Proteomes" id="UP000316626"/>
    </source>
</evidence>
<dbReference type="InterPro" id="IPR011152">
    <property type="entry name" value="Pesterase_MJ0912"/>
</dbReference>
<dbReference type="AlphaFoldDB" id="A0A544TSE8"/>
<comment type="caution">
    <text evidence="3">The sequence shown here is derived from an EMBL/GenBank/DDBJ whole genome shotgun (WGS) entry which is preliminary data.</text>
</comment>